<proteinExistence type="predicted"/>
<comment type="subcellular location">
    <subcellularLocation>
        <location evidence="1">Cell outer membrane</location>
        <topology evidence="1">Multi-pass membrane protein</topology>
    </subcellularLocation>
</comment>
<feature type="signal peptide" evidence="7">
    <location>
        <begin position="1"/>
        <end position="25"/>
    </location>
</feature>
<evidence type="ECO:0000256" key="7">
    <source>
        <dbReference type="SAM" id="SignalP"/>
    </source>
</evidence>
<gene>
    <name evidence="9" type="ORF">LF63_0104300</name>
</gene>
<dbReference type="SUPFAM" id="SSF56935">
    <property type="entry name" value="Porins"/>
    <property type="match status" value="1"/>
</dbReference>
<evidence type="ECO:0000256" key="6">
    <source>
        <dbReference type="ARBA" id="ARBA00023237"/>
    </source>
</evidence>
<keyword evidence="10" id="KW-1185">Reference proteome</keyword>
<keyword evidence="6" id="KW-0998">Cell outer membrane</keyword>
<protein>
    <submittedName>
        <fullName evidence="9">Oar protein</fullName>
    </submittedName>
</protein>
<dbReference type="OrthoDB" id="9768147at2"/>
<name>A0A099CY20_9GAMM</name>
<dbReference type="Pfam" id="PF25183">
    <property type="entry name" value="OMP_b-brl_4"/>
    <property type="match status" value="2"/>
</dbReference>
<dbReference type="InterPro" id="IPR008969">
    <property type="entry name" value="CarboxyPept-like_regulatory"/>
</dbReference>
<dbReference type="SUPFAM" id="SSF49464">
    <property type="entry name" value="Carboxypeptidase regulatory domain-like"/>
    <property type="match status" value="1"/>
</dbReference>
<accession>A0A099CY20</accession>
<organism evidence="9 10">
    <name type="scientific">Oleiagrimonas soli</name>
    <dbReference type="NCBI Taxonomy" id="1543381"/>
    <lineage>
        <taxon>Bacteria</taxon>
        <taxon>Pseudomonadati</taxon>
        <taxon>Pseudomonadota</taxon>
        <taxon>Gammaproteobacteria</taxon>
        <taxon>Lysobacterales</taxon>
        <taxon>Rhodanobacteraceae</taxon>
        <taxon>Oleiagrimonas</taxon>
    </lineage>
</organism>
<dbReference type="RefSeq" id="WP_043099891.1">
    <property type="nucleotide sequence ID" value="NZ_JACHET010000001.1"/>
</dbReference>
<reference evidence="9 10" key="1">
    <citation type="submission" date="2014-09" db="EMBL/GenBank/DDBJ databases">
        <title>Xanthomonadaceae 3.5X direct submission.</title>
        <authorList>
            <person name="Fang T."/>
            <person name="Wang H."/>
        </authorList>
    </citation>
    <scope>NUCLEOTIDE SEQUENCE [LARGE SCALE GENOMIC DNA]</scope>
    <source>
        <strain evidence="9 10">3.5X</strain>
    </source>
</reference>
<keyword evidence="3" id="KW-1134">Transmembrane beta strand</keyword>
<evidence type="ECO:0000256" key="2">
    <source>
        <dbReference type="ARBA" id="ARBA00022448"/>
    </source>
</evidence>
<feature type="domain" description="TonB-dependent transporter Oar-like beta-barrel" evidence="8">
    <location>
        <begin position="249"/>
        <end position="320"/>
    </location>
</feature>
<feature type="chain" id="PRO_5001953025" evidence="7">
    <location>
        <begin position="26"/>
        <end position="1080"/>
    </location>
</feature>
<dbReference type="GO" id="GO:0009279">
    <property type="term" value="C:cell outer membrane"/>
    <property type="evidence" value="ECO:0007669"/>
    <property type="project" value="UniProtKB-SubCell"/>
</dbReference>
<dbReference type="GO" id="GO:0044718">
    <property type="term" value="P:siderophore transmembrane transport"/>
    <property type="evidence" value="ECO:0007669"/>
    <property type="project" value="TreeGrafter"/>
</dbReference>
<dbReference type="Pfam" id="PF13620">
    <property type="entry name" value="CarboxypepD_reg"/>
    <property type="match status" value="1"/>
</dbReference>
<keyword evidence="2" id="KW-0813">Transport</keyword>
<keyword evidence="4" id="KW-0812">Transmembrane</keyword>
<dbReference type="EMBL" id="JROI01000008">
    <property type="protein sequence ID" value="KGI78664.1"/>
    <property type="molecule type" value="Genomic_DNA"/>
</dbReference>
<dbReference type="Gene3D" id="2.60.40.1120">
    <property type="entry name" value="Carboxypeptidase-like, regulatory domain"/>
    <property type="match status" value="1"/>
</dbReference>
<evidence type="ECO:0000259" key="8">
    <source>
        <dbReference type="Pfam" id="PF25183"/>
    </source>
</evidence>
<evidence type="ECO:0000313" key="9">
    <source>
        <dbReference type="EMBL" id="KGI78664.1"/>
    </source>
</evidence>
<dbReference type="PANTHER" id="PTHR30069">
    <property type="entry name" value="TONB-DEPENDENT OUTER MEMBRANE RECEPTOR"/>
    <property type="match status" value="1"/>
</dbReference>
<dbReference type="Proteomes" id="UP000029708">
    <property type="component" value="Unassembled WGS sequence"/>
</dbReference>
<evidence type="ECO:0000256" key="4">
    <source>
        <dbReference type="ARBA" id="ARBA00022692"/>
    </source>
</evidence>
<keyword evidence="5" id="KW-0472">Membrane</keyword>
<evidence type="ECO:0000256" key="1">
    <source>
        <dbReference type="ARBA" id="ARBA00004571"/>
    </source>
</evidence>
<dbReference type="STRING" id="1543381.LF63_0104300"/>
<evidence type="ECO:0000256" key="5">
    <source>
        <dbReference type="ARBA" id="ARBA00023136"/>
    </source>
</evidence>
<evidence type="ECO:0000256" key="3">
    <source>
        <dbReference type="ARBA" id="ARBA00022452"/>
    </source>
</evidence>
<dbReference type="InterPro" id="IPR036942">
    <property type="entry name" value="Beta-barrel_TonB_sf"/>
</dbReference>
<dbReference type="AlphaFoldDB" id="A0A099CY20"/>
<keyword evidence="7" id="KW-0732">Signal</keyword>
<sequence length="1080" mass="118153">MMRNIRARALPLAIATLLAAAPAMAQNVTSAGVSGRVVDAQGQPVANATVQIVHEPSGTTKVVTTNADGRYTAQGLRVGGPFDITVTKSGLSQGEKDNIYLQLGQVSAVNLTLGAGTANAQQLGTVTVTDSALTQVFNPDNKGLSTNVSQRELEANPAANRSIDDVARLDPRINVTDQGDGSISAMGLPNRFNNIQVDGVGVGDPFGLNANGLPYQNSPISQDTIAEYNISTSNYDVASDTVGADINAVTKSGTNEFHGSVYYVYQNADKMVGDAGWLDSSNPGYKYNGFKKNTTTGFTIGGPIIKDKLFFFLSAEKQKVTGIGADSANGLDYSLGNGPSTSNKLSPGDVQKVIDAAKSVGLQPGTFGGASAVTLEDKRYLGKIDWNVTDNHRVSLSFNKTKETLPQILGNSSNSIGLSTYMYTKAIKTDNVSLQFFDDWSDNFSTETKIGYQHYTQDTQVPYQAPQVQVYVDGRYTSPSVYLGEEQYRHYNKIDTKKTTLFWAGTYYAGDHTIKGGIYAERNKIYNLFGRTEFGAYVFSSIADFQAGNYYSYNLYQPAAGYTLNDVAAEWTYTQYSPFLQDTWQVNDNLSIQYGVRVDIPKANKKPIYNAQFEQTFGYPNNNTLGWKNKVIEPRFSFNYTFDTERMTQLRGGFGLFQTFPPAVWLTNPYQNNGMTVSTYTVYDPTQAAFSPDAFNQNIPAGGPSASQMDVDTISSDFKLPTVWKASLALDRELPWMGLIGSIEYQHTQANNAIFYRALNIGAPTGTLPDGRQQFWSNPTTGSGSRYANADPAFYSLSTELSNTSKGKTDSLTLALSKPFADDWSASAAFTYTHATEVNPAGSSQASSGYKYWARVNPNQEIASTAERSIPVSVKLGATWRHAFFGNYNTMVSAFYTGHSGLPYTWIFSGDVNGDGVTYEDPIYIPTLNDAKVSYGSASAKVVQQFQNFIDSDPYLAGHRGQIAGINEARNSWVNTMNLSVQQEIPGLFKGNKGIIRLDVYNFLNMLNKKWGDVRYVGGYDTRTLAGYDGLNAQGQYVYYLPTDKNGNYQPQQEETYDAGGNPTRVVSRWSAMLTLKYTF</sequence>
<dbReference type="GO" id="GO:0015344">
    <property type="term" value="F:siderophore uptake transmembrane transporter activity"/>
    <property type="evidence" value="ECO:0007669"/>
    <property type="project" value="TreeGrafter"/>
</dbReference>
<comment type="caution">
    <text evidence="9">The sequence shown here is derived from an EMBL/GenBank/DDBJ whole genome shotgun (WGS) entry which is preliminary data.</text>
</comment>
<dbReference type="HOGENOM" id="CLU_006298_1_0_6"/>
<feature type="domain" description="TonB-dependent transporter Oar-like beta-barrel" evidence="8">
    <location>
        <begin position="366"/>
        <end position="1008"/>
    </location>
</feature>
<dbReference type="InterPro" id="IPR057601">
    <property type="entry name" value="Oar-like_b-barrel"/>
</dbReference>
<dbReference type="Gene3D" id="2.40.170.20">
    <property type="entry name" value="TonB-dependent receptor, beta-barrel domain"/>
    <property type="match status" value="1"/>
</dbReference>
<dbReference type="InterPro" id="IPR039426">
    <property type="entry name" value="TonB-dep_rcpt-like"/>
</dbReference>
<evidence type="ECO:0000313" key="10">
    <source>
        <dbReference type="Proteomes" id="UP000029708"/>
    </source>
</evidence>
<dbReference type="PANTHER" id="PTHR30069:SF46">
    <property type="entry name" value="OAR PROTEIN"/>
    <property type="match status" value="1"/>
</dbReference>